<comment type="caution">
    <text evidence="2">The sequence shown here is derived from an EMBL/GenBank/DDBJ whole genome shotgun (WGS) entry which is preliminary data.</text>
</comment>
<sequence>MAEENNGVQGQAQGQQGAAADGNDVTFTEEQQAHVNAMIADRLSRADKSNESKLQKALADARAKWDEEQKEAADIASMSDKQRQEHEQEKANEALTQAQAEADKLRAELNHTNMVNEASKMLADKGFTADEETLNFVVRDTAEDTTQAVTAFAKLVDDKVEAKRQEALHGQTPNNASASQGQGKSFGAQMAEKSNSRSLSGVADDFFGTKAK</sequence>
<organism evidence="2 3">
    <name type="scientific">Weissella thailandensis</name>
    <dbReference type="NCBI Taxonomy" id="89061"/>
    <lineage>
        <taxon>Bacteria</taxon>
        <taxon>Bacillati</taxon>
        <taxon>Bacillota</taxon>
        <taxon>Bacilli</taxon>
        <taxon>Lactobacillales</taxon>
        <taxon>Lactobacillaceae</taxon>
        <taxon>Weissella</taxon>
    </lineage>
</organism>
<reference evidence="2 3" key="1">
    <citation type="submission" date="2018-07" db="EMBL/GenBank/DDBJ databases">
        <title>Genome-based reclassification of Weissella jogaejeotgali as Weissella thailandensis.</title>
        <authorList>
            <person name="Chun J."/>
            <person name="Kim B.-Y."/>
            <person name="Kwak M.-J."/>
        </authorList>
    </citation>
    <scope>NUCLEOTIDE SEQUENCE [LARGE SCALE GENOMIC DNA]</scope>
    <source>
        <strain evidence="2 3">KCTC 3751</strain>
    </source>
</reference>
<protein>
    <submittedName>
        <fullName evidence="2">DUF4355 domain-containing protein</fullName>
    </submittedName>
</protein>
<accession>A0ABX9I6M5</accession>
<dbReference type="Proteomes" id="UP000254492">
    <property type="component" value="Unassembled WGS sequence"/>
</dbReference>
<proteinExistence type="predicted"/>
<feature type="compositionally biased region" description="Low complexity" evidence="1">
    <location>
        <begin position="1"/>
        <end position="25"/>
    </location>
</feature>
<feature type="region of interest" description="Disordered" evidence="1">
    <location>
        <begin position="1"/>
        <end position="101"/>
    </location>
</feature>
<feature type="compositionally biased region" description="Polar residues" evidence="1">
    <location>
        <begin position="171"/>
        <end position="183"/>
    </location>
</feature>
<keyword evidence="3" id="KW-1185">Reference proteome</keyword>
<dbReference type="RefSeq" id="WP_115470395.1">
    <property type="nucleotide sequence ID" value="NZ_BJEC01000001.1"/>
</dbReference>
<name>A0ABX9I6M5_9LACO</name>
<feature type="region of interest" description="Disordered" evidence="1">
    <location>
        <begin position="164"/>
        <end position="212"/>
    </location>
</feature>
<dbReference type="Pfam" id="PF14265">
    <property type="entry name" value="DUF4355"/>
    <property type="match status" value="1"/>
</dbReference>
<evidence type="ECO:0000313" key="3">
    <source>
        <dbReference type="Proteomes" id="UP000254492"/>
    </source>
</evidence>
<evidence type="ECO:0000256" key="1">
    <source>
        <dbReference type="SAM" id="MobiDB-lite"/>
    </source>
</evidence>
<dbReference type="EMBL" id="QRAY01000002">
    <property type="protein sequence ID" value="RDS60222.1"/>
    <property type="molecule type" value="Genomic_DNA"/>
</dbReference>
<feature type="compositionally biased region" description="Basic and acidic residues" evidence="1">
    <location>
        <begin position="42"/>
        <end position="73"/>
    </location>
</feature>
<dbReference type="InterPro" id="IPR025580">
    <property type="entry name" value="Gp46"/>
</dbReference>
<gene>
    <name evidence="2" type="ORF">DWV05_01350</name>
</gene>
<feature type="compositionally biased region" description="Basic and acidic residues" evidence="1">
    <location>
        <begin position="80"/>
        <end position="92"/>
    </location>
</feature>
<evidence type="ECO:0000313" key="2">
    <source>
        <dbReference type="EMBL" id="RDS60222.1"/>
    </source>
</evidence>